<dbReference type="AlphaFoldDB" id="A0A6J0UAN8"/>
<evidence type="ECO:0000256" key="4">
    <source>
        <dbReference type="ARBA" id="ARBA00022737"/>
    </source>
</evidence>
<keyword evidence="4" id="KW-0677">Repeat</keyword>
<accession>A0A6J0UAN8</accession>
<dbReference type="PROSITE" id="PS50222">
    <property type="entry name" value="EF_HAND_2"/>
    <property type="match status" value="2"/>
</dbReference>
<keyword evidence="5" id="KW-0999">Mitochondrion inner membrane</keyword>
<organism evidence="11 12">
    <name type="scientific">Pogona vitticeps</name>
    <name type="common">central bearded dragon</name>
    <dbReference type="NCBI Taxonomy" id="103695"/>
    <lineage>
        <taxon>Eukaryota</taxon>
        <taxon>Metazoa</taxon>
        <taxon>Chordata</taxon>
        <taxon>Craniata</taxon>
        <taxon>Vertebrata</taxon>
        <taxon>Euteleostomi</taxon>
        <taxon>Lepidosauria</taxon>
        <taxon>Squamata</taxon>
        <taxon>Bifurcata</taxon>
        <taxon>Unidentata</taxon>
        <taxon>Episquamata</taxon>
        <taxon>Toxicofera</taxon>
        <taxon>Iguania</taxon>
        <taxon>Acrodonta</taxon>
        <taxon>Agamidae</taxon>
        <taxon>Amphibolurinae</taxon>
        <taxon>Pogona</taxon>
    </lineage>
</organism>
<dbReference type="GO" id="GO:0005509">
    <property type="term" value="F:calcium ion binding"/>
    <property type="evidence" value="ECO:0007669"/>
    <property type="project" value="InterPro"/>
</dbReference>
<protein>
    <submittedName>
        <fullName evidence="12">Calcium uptake protein 2, mitochondrial isoform X1</fullName>
    </submittedName>
</protein>
<dbReference type="GO" id="GO:0036444">
    <property type="term" value="P:calcium import into the mitochondrion"/>
    <property type="evidence" value="ECO:0007669"/>
    <property type="project" value="TreeGrafter"/>
</dbReference>
<gene>
    <name evidence="12" type="primary">MICU2</name>
</gene>
<keyword evidence="8" id="KW-0496">Mitochondrion</keyword>
<dbReference type="PANTHER" id="PTHR12294">
    <property type="entry name" value="EF HAND DOMAIN FAMILY A1,A2-RELATED"/>
    <property type="match status" value="1"/>
</dbReference>
<dbReference type="GeneID" id="110083548"/>
<dbReference type="InterPro" id="IPR002048">
    <property type="entry name" value="EF_hand_dom"/>
</dbReference>
<dbReference type="RefSeq" id="XP_020657702.2">
    <property type="nucleotide sequence ID" value="XM_020802043.2"/>
</dbReference>
<comment type="subcellular location">
    <subcellularLocation>
        <location evidence="1">Mitochondrion inner membrane</location>
    </subcellularLocation>
    <subcellularLocation>
        <location evidence="2">Mitochondrion intermembrane space</location>
    </subcellularLocation>
</comment>
<evidence type="ECO:0000256" key="9">
    <source>
        <dbReference type="ARBA" id="ARBA00023136"/>
    </source>
</evidence>
<dbReference type="PANTHER" id="PTHR12294:SF3">
    <property type="entry name" value="CALCIUM UPTAKE PROTEIN 2, MITOCHONDRIAL"/>
    <property type="match status" value="1"/>
</dbReference>
<proteinExistence type="predicted"/>
<dbReference type="GO" id="GO:0005758">
    <property type="term" value="C:mitochondrial intermembrane space"/>
    <property type="evidence" value="ECO:0007669"/>
    <property type="project" value="UniProtKB-SubCell"/>
</dbReference>
<keyword evidence="6" id="KW-0106">Calcium</keyword>
<evidence type="ECO:0000256" key="1">
    <source>
        <dbReference type="ARBA" id="ARBA00004273"/>
    </source>
</evidence>
<keyword evidence="9" id="KW-0472">Membrane</keyword>
<keyword evidence="3" id="KW-0479">Metal-binding</keyword>
<dbReference type="PROSITE" id="PS00018">
    <property type="entry name" value="EF_HAND_1"/>
    <property type="match status" value="1"/>
</dbReference>
<evidence type="ECO:0000256" key="6">
    <source>
        <dbReference type="ARBA" id="ARBA00022837"/>
    </source>
</evidence>
<dbReference type="InterPro" id="IPR039800">
    <property type="entry name" value="MICU1/2/3"/>
</dbReference>
<evidence type="ECO:0000256" key="7">
    <source>
        <dbReference type="ARBA" id="ARBA00022946"/>
    </source>
</evidence>
<keyword evidence="7" id="KW-0809">Transit peptide</keyword>
<dbReference type="InterPro" id="IPR018247">
    <property type="entry name" value="EF_Hand_1_Ca_BS"/>
</dbReference>
<evidence type="ECO:0000313" key="11">
    <source>
        <dbReference type="Proteomes" id="UP001652642"/>
    </source>
</evidence>
<evidence type="ECO:0000256" key="2">
    <source>
        <dbReference type="ARBA" id="ARBA00004569"/>
    </source>
</evidence>
<dbReference type="KEGG" id="pvt:110083548"/>
<dbReference type="GO" id="GO:0051560">
    <property type="term" value="P:mitochondrial calcium ion homeostasis"/>
    <property type="evidence" value="ECO:0007669"/>
    <property type="project" value="TreeGrafter"/>
</dbReference>
<evidence type="ECO:0000256" key="3">
    <source>
        <dbReference type="ARBA" id="ARBA00022723"/>
    </source>
</evidence>
<dbReference type="GO" id="GO:1990246">
    <property type="term" value="C:uniplex complex"/>
    <property type="evidence" value="ECO:0007669"/>
    <property type="project" value="TreeGrafter"/>
</dbReference>
<reference evidence="12" key="1">
    <citation type="submission" date="2025-08" db="UniProtKB">
        <authorList>
            <consortium name="RefSeq"/>
        </authorList>
    </citation>
    <scope>IDENTIFICATION</scope>
</reference>
<dbReference type="SUPFAM" id="SSF47473">
    <property type="entry name" value="EF-hand"/>
    <property type="match status" value="2"/>
</dbReference>
<evidence type="ECO:0000256" key="5">
    <source>
        <dbReference type="ARBA" id="ARBA00022792"/>
    </source>
</evidence>
<dbReference type="InParanoid" id="A0A6J0UAN8"/>
<dbReference type="Pfam" id="PF13833">
    <property type="entry name" value="EF-hand_8"/>
    <property type="match status" value="1"/>
</dbReference>
<dbReference type="InterPro" id="IPR011992">
    <property type="entry name" value="EF-hand-dom_pair"/>
</dbReference>
<sequence>MAASWRAVWGYLACGFGRRWASGLSRFKNSRRGEGRWFVAAALVGSGALVASSRRWSGQEGRSGGGGGGFMTVLAQKEEDIDEDMAEKLSIRKKRFLQFASLEYEGEYYMTPRDFLFSVMFDKSERKTLAKKLTKKEVDSALANVSKAKPGPTFFRDLGDKGLISYTEYLFLLTILTKPQTGFHIAFKMLDADGNEQVEKKEFFKLQKIIGKQDEFKTASEEALSLEPELEDSDINTMLLVHFFGRRGKEKLQYCEFHRFMQNLQTEVQEMEFIQFSKGLSCMRKEDFVAWLLYFTEEENNDIYWQNVKERIQAGECINLEEFKTFCEFTNRLEDFSIALKMFTVANRPVKRAEFKRAVKVVTGEELSENVMDTIFKIFDLDGDNCLSHAEFLGVLKNRMHRGLRVPQQQGVQGYWKCVKRETIKGAKEVWKQTGKSPF</sequence>
<feature type="domain" description="EF-hand" evidence="10">
    <location>
        <begin position="178"/>
        <end position="213"/>
    </location>
</feature>
<dbReference type="SMART" id="SM00054">
    <property type="entry name" value="EFh"/>
    <property type="match status" value="2"/>
</dbReference>
<name>A0A6J0UAN8_9SAUR</name>
<evidence type="ECO:0000256" key="8">
    <source>
        <dbReference type="ARBA" id="ARBA00023128"/>
    </source>
</evidence>
<evidence type="ECO:0000259" key="10">
    <source>
        <dbReference type="PROSITE" id="PS50222"/>
    </source>
</evidence>
<dbReference type="Gene3D" id="1.10.238.10">
    <property type="entry name" value="EF-hand"/>
    <property type="match status" value="2"/>
</dbReference>
<dbReference type="CTD" id="221154"/>
<feature type="domain" description="EF-hand" evidence="10">
    <location>
        <begin position="367"/>
        <end position="402"/>
    </location>
</feature>
<keyword evidence="11" id="KW-1185">Reference proteome</keyword>
<dbReference type="OrthoDB" id="5859791at2759"/>
<dbReference type="Proteomes" id="UP001652642">
    <property type="component" value="Chromosome 3"/>
</dbReference>
<evidence type="ECO:0000313" key="12">
    <source>
        <dbReference type="RefSeq" id="XP_020657702.2"/>
    </source>
</evidence>